<proteinExistence type="predicted"/>
<dbReference type="OrthoDB" id="4829901at2"/>
<dbReference type="Proteomes" id="UP000292564">
    <property type="component" value="Unassembled WGS sequence"/>
</dbReference>
<accession>A0A4Q7ZP80</accession>
<feature type="transmembrane region" description="Helical" evidence="1">
    <location>
        <begin position="34"/>
        <end position="52"/>
    </location>
</feature>
<gene>
    <name evidence="2" type="ORF">EV385_3960</name>
</gene>
<name>A0A4Q7ZP80_9ACTN</name>
<keyword evidence="1" id="KW-0812">Transmembrane</keyword>
<reference evidence="2 3" key="1">
    <citation type="submission" date="2019-02" db="EMBL/GenBank/DDBJ databases">
        <title>Sequencing the genomes of 1000 actinobacteria strains.</title>
        <authorList>
            <person name="Klenk H.-P."/>
        </authorList>
    </citation>
    <scope>NUCLEOTIDE SEQUENCE [LARGE SCALE GENOMIC DNA]</scope>
    <source>
        <strain evidence="2 3">DSM 45162</strain>
    </source>
</reference>
<dbReference type="EMBL" id="SHKY01000001">
    <property type="protein sequence ID" value="RZU52119.1"/>
    <property type="molecule type" value="Genomic_DNA"/>
</dbReference>
<protein>
    <submittedName>
        <fullName evidence="2">Uncharacterized protein</fullName>
    </submittedName>
</protein>
<evidence type="ECO:0000313" key="2">
    <source>
        <dbReference type="EMBL" id="RZU52119.1"/>
    </source>
</evidence>
<dbReference type="RefSeq" id="WP_130510778.1">
    <property type="nucleotide sequence ID" value="NZ_SHKY01000001.1"/>
</dbReference>
<feature type="transmembrane region" description="Helical" evidence="1">
    <location>
        <begin position="58"/>
        <end position="79"/>
    </location>
</feature>
<comment type="caution">
    <text evidence="2">The sequence shown here is derived from an EMBL/GenBank/DDBJ whole genome shotgun (WGS) entry which is preliminary data.</text>
</comment>
<keyword evidence="3" id="KW-1185">Reference proteome</keyword>
<dbReference type="AlphaFoldDB" id="A0A4Q7ZP80"/>
<organism evidence="2 3">
    <name type="scientific">Krasilnikovia cinnamomea</name>
    <dbReference type="NCBI Taxonomy" id="349313"/>
    <lineage>
        <taxon>Bacteria</taxon>
        <taxon>Bacillati</taxon>
        <taxon>Actinomycetota</taxon>
        <taxon>Actinomycetes</taxon>
        <taxon>Micromonosporales</taxon>
        <taxon>Micromonosporaceae</taxon>
        <taxon>Krasilnikovia</taxon>
    </lineage>
</organism>
<evidence type="ECO:0000256" key="1">
    <source>
        <dbReference type="SAM" id="Phobius"/>
    </source>
</evidence>
<keyword evidence="1" id="KW-1133">Transmembrane helix</keyword>
<keyword evidence="1" id="KW-0472">Membrane</keyword>
<evidence type="ECO:0000313" key="3">
    <source>
        <dbReference type="Proteomes" id="UP000292564"/>
    </source>
</evidence>
<sequence length="194" mass="21292">MSERDGGLDDLFSSAAEPVPDLPEVRRPRSRTAWIVRNVLLVVAATVVTVAALRSAGISVSLLLIVAAFVALRLLMLAVSQVAAPAPPRATSRPADSEHLSQGGDALRAAVRRWELRLDWAQSDADQYSRNVLPVIAELTDERLRLRHGITRASDPRRARELLGEALWQTLAEPGRRPPKGRDLAAYVETLERL</sequence>